<feature type="compositionally biased region" description="Pro residues" evidence="10">
    <location>
        <begin position="217"/>
        <end position="230"/>
    </location>
</feature>
<evidence type="ECO:0000256" key="1">
    <source>
        <dbReference type="ARBA" id="ARBA00022679"/>
    </source>
</evidence>
<keyword evidence="9" id="KW-0963">Cytoplasm</keyword>
<feature type="binding site" evidence="9">
    <location>
        <position position="340"/>
    </location>
    <ligand>
        <name>K(+)</name>
        <dbReference type="ChEBI" id="CHEBI:29103"/>
    </ligand>
</feature>
<comment type="activity regulation">
    <text evidence="9">Activated by a monovalent cation that binds near, but not in, the active site. The most likely occupant of the site in vivo is potassium. Ion binding induces a conformational change that may alter substrate affinity.</text>
</comment>
<keyword evidence="9" id="KW-0539">Nucleus</keyword>
<keyword evidence="1 9" id="KW-0808">Transferase</keyword>
<dbReference type="STRING" id="933084.A0A067PPC0"/>
<dbReference type="AlphaFoldDB" id="A0A067PPC0"/>
<evidence type="ECO:0000256" key="9">
    <source>
        <dbReference type="HAMAP-Rule" id="MF_03215"/>
    </source>
</evidence>
<dbReference type="InterPro" id="IPR011611">
    <property type="entry name" value="PfkB_dom"/>
</dbReference>
<comment type="subunit">
    <text evidence="9">Homodimer.</text>
</comment>
<feature type="binding site" evidence="9">
    <location>
        <begin position="292"/>
        <end position="293"/>
    </location>
    <ligand>
        <name>ATP</name>
        <dbReference type="ChEBI" id="CHEBI:30616"/>
    </ligand>
</feature>
<keyword evidence="6 9" id="KW-0460">Magnesium</keyword>
<dbReference type="GO" id="GO:0005634">
    <property type="term" value="C:nucleus"/>
    <property type="evidence" value="ECO:0007669"/>
    <property type="project" value="UniProtKB-SubCell"/>
</dbReference>
<keyword evidence="2 9" id="KW-0479">Metal-binding</keyword>
<keyword evidence="3 9" id="KW-0547">Nucleotide-binding</keyword>
<evidence type="ECO:0000256" key="4">
    <source>
        <dbReference type="ARBA" id="ARBA00022777"/>
    </source>
</evidence>
<feature type="binding site" evidence="9">
    <location>
        <position position="289"/>
    </location>
    <ligand>
        <name>K(+)</name>
        <dbReference type="ChEBI" id="CHEBI:29103"/>
    </ligand>
</feature>
<feature type="region of interest" description="Disordered" evidence="10">
    <location>
        <begin position="210"/>
        <end position="230"/>
    </location>
</feature>
<protein>
    <recommendedName>
        <fullName evidence="9">Ribokinase</fullName>
        <shortName evidence="9">RK</shortName>
        <ecNumber evidence="9">2.7.1.15</ecNumber>
    </recommendedName>
</protein>
<keyword evidence="5 9" id="KW-0067">ATP-binding</keyword>
<dbReference type="InterPro" id="IPR002139">
    <property type="entry name" value="Ribo/fructo_kinase"/>
</dbReference>
<keyword evidence="8 9" id="KW-0119">Carbohydrate metabolism</keyword>
<feature type="binding site" evidence="9">
    <location>
        <position position="287"/>
    </location>
    <ligand>
        <name>K(+)</name>
        <dbReference type="ChEBI" id="CHEBI:29103"/>
    </ligand>
</feature>
<keyword evidence="13" id="KW-1185">Reference proteome</keyword>
<dbReference type="GO" id="GO:0046872">
    <property type="term" value="F:metal ion binding"/>
    <property type="evidence" value="ECO:0007669"/>
    <property type="project" value="UniProtKB-KW"/>
</dbReference>
<evidence type="ECO:0000256" key="2">
    <source>
        <dbReference type="ARBA" id="ARBA00022723"/>
    </source>
</evidence>
<sequence>MQNTTTTPECLVVGSLNIDEFFHVQDIVLPGQTISSTSFTRKPGGKGANQSVAVAKSLPKGKGKVRLVGAVGADGQWVKDEVAKCGVEVEGVDAVEEPTGRAIIQLSQSGENSIILYKGANHTPSFPLPLPSTPTHTHLLLQNEIPFTTTLAYLSHSKSQPTGPRSKITTFFNPSPLPTPSQLKSFPWHQVDWLIVNEGEAKSLLAALGDSSLSSSQPPPTSSSQPSPPPSILLTYPLLTTLSSHPSFSPKTNIICTLGPLGVLALLPSIRDAKPIYLPASKVGVVDTTGAGDCFAGSFIAGLMGLEGSKSDADTLSEDTIRKVLERCILAAGMCCERRGAMESIPSWEEVEARARSG</sequence>
<organism evidence="12 13">
    <name type="scientific">Jaapia argillacea MUCL 33604</name>
    <dbReference type="NCBI Taxonomy" id="933084"/>
    <lineage>
        <taxon>Eukaryota</taxon>
        <taxon>Fungi</taxon>
        <taxon>Dikarya</taxon>
        <taxon>Basidiomycota</taxon>
        <taxon>Agaricomycotina</taxon>
        <taxon>Agaricomycetes</taxon>
        <taxon>Agaricomycetidae</taxon>
        <taxon>Jaapiales</taxon>
        <taxon>Jaapiaceae</taxon>
        <taxon>Jaapia</taxon>
    </lineage>
</organism>
<dbReference type="EC" id="2.7.1.15" evidence="9"/>
<dbReference type="GO" id="GO:0004747">
    <property type="term" value="F:ribokinase activity"/>
    <property type="evidence" value="ECO:0007669"/>
    <property type="project" value="UniProtKB-UniRule"/>
</dbReference>
<dbReference type="Gene3D" id="3.40.1190.20">
    <property type="match status" value="1"/>
</dbReference>
<feature type="active site" description="Proton acceptor" evidence="9">
    <location>
        <position position="293"/>
    </location>
</feature>
<dbReference type="Pfam" id="PF00294">
    <property type="entry name" value="PfkB"/>
    <property type="match status" value="2"/>
</dbReference>
<feature type="binding site" evidence="9">
    <location>
        <begin position="257"/>
        <end position="262"/>
    </location>
    <ligand>
        <name>ATP</name>
        <dbReference type="ChEBI" id="CHEBI:30616"/>
    </ligand>
</feature>
<dbReference type="FunCoup" id="A0A067PPC0">
    <property type="interactions" value="91"/>
</dbReference>
<comment type="function">
    <text evidence="9">Catalyzes the phosphorylation of ribose at O-5 in a reaction requiring ATP and magnesium. The resulting D-ribose-5-phosphate can then be used either for sythesis of nucleotides, histidine, and tryptophan, or as a component of the pentose phosphate pathway.</text>
</comment>
<dbReference type="Proteomes" id="UP000027265">
    <property type="component" value="Unassembled WGS sequence"/>
</dbReference>
<dbReference type="GO" id="GO:0005524">
    <property type="term" value="F:ATP binding"/>
    <property type="evidence" value="ECO:0007669"/>
    <property type="project" value="UniProtKB-UniRule"/>
</dbReference>
<feature type="binding site" evidence="9">
    <location>
        <position position="338"/>
    </location>
    <ligand>
        <name>K(+)</name>
        <dbReference type="ChEBI" id="CHEBI:29103"/>
    </ligand>
</feature>
<feature type="binding site" evidence="9">
    <location>
        <position position="344"/>
    </location>
    <ligand>
        <name>K(+)</name>
        <dbReference type="ChEBI" id="CHEBI:29103"/>
    </ligand>
</feature>
<comment type="caution">
    <text evidence="9">Lacks conserved residue(s) required for the propagation of feature annotation.</text>
</comment>
<dbReference type="OrthoDB" id="415590at2759"/>
<keyword evidence="4 9" id="KW-0418">Kinase</keyword>
<evidence type="ECO:0000256" key="3">
    <source>
        <dbReference type="ARBA" id="ARBA00022741"/>
    </source>
</evidence>
<feature type="binding site" evidence="9">
    <location>
        <position position="335"/>
    </location>
    <ligand>
        <name>K(+)</name>
        <dbReference type="ChEBI" id="CHEBI:29103"/>
    </ligand>
</feature>
<dbReference type="UniPathway" id="UPA00916">
    <property type="reaction ID" value="UER00889"/>
</dbReference>
<comment type="pathway">
    <text evidence="9">Carbohydrate metabolism; D-ribose degradation; D-ribose 5-phosphate from beta-D-ribopyranose: step 2/2.</text>
</comment>
<feature type="binding site" evidence="9">
    <location>
        <position position="293"/>
    </location>
    <ligand>
        <name>substrate</name>
    </ligand>
</feature>
<dbReference type="GO" id="GO:0019303">
    <property type="term" value="P:D-ribose catabolic process"/>
    <property type="evidence" value="ECO:0007669"/>
    <property type="project" value="UniProtKB-UniRule"/>
</dbReference>
<feature type="domain" description="Carbohydrate kinase PfkB" evidence="11">
    <location>
        <begin position="252"/>
        <end position="347"/>
    </location>
</feature>
<dbReference type="PANTHER" id="PTHR10584">
    <property type="entry name" value="SUGAR KINASE"/>
    <property type="match status" value="1"/>
</dbReference>
<name>A0A067PPC0_9AGAM</name>
<dbReference type="EMBL" id="KL197721">
    <property type="protein sequence ID" value="KDQ56648.1"/>
    <property type="molecule type" value="Genomic_DNA"/>
</dbReference>
<dbReference type="PRINTS" id="PR00990">
    <property type="entry name" value="RIBOKINASE"/>
</dbReference>
<reference evidence="13" key="1">
    <citation type="journal article" date="2014" name="Proc. Natl. Acad. Sci. U.S.A.">
        <title>Extensive sampling of basidiomycete genomes demonstrates inadequacy of the white-rot/brown-rot paradigm for wood decay fungi.</title>
        <authorList>
            <person name="Riley R."/>
            <person name="Salamov A.A."/>
            <person name="Brown D.W."/>
            <person name="Nagy L.G."/>
            <person name="Floudas D."/>
            <person name="Held B.W."/>
            <person name="Levasseur A."/>
            <person name="Lombard V."/>
            <person name="Morin E."/>
            <person name="Otillar R."/>
            <person name="Lindquist E.A."/>
            <person name="Sun H."/>
            <person name="LaButti K.M."/>
            <person name="Schmutz J."/>
            <person name="Jabbour D."/>
            <person name="Luo H."/>
            <person name="Baker S.E."/>
            <person name="Pisabarro A.G."/>
            <person name="Walton J.D."/>
            <person name="Blanchette R.A."/>
            <person name="Henrissat B."/>
            <person name="Martin F."/>
            <person name="Cullen D."/>
            <person name="Hibbett D.S."/>
            <person name="Grigoriev I.V."/>
        </authorList>
    </citation>
    <scope>NUCLEOTIDE SEQUENCE [LARGE SCALE GENOMIC DNA]</scope>
    <source>
        <strain evidence="13">MUCL 33604</strain>
    </source>
</reference>
<dbReference type="GO" id="GO:0005737">
    <property type="term" value="C:cytoplasm"/>
    <property type="evidence" value="ECO:0007669"/>
    <property type="project" value="UniProtKB-SubCell"/>
</dbReference>
<evidence type="ECO:0000256" key="6">
    <source>
        <dbReference type="ARBA" id="ARBA00022842"/>
    </source>
</evidence>
<evidence type="ECO:0000256" key="7">
    <source>
        <dbReference type="ARBA" id="ARBA00022958"/>
    </source>
</evidence>
<evidence type="ECO:0000256" key="10">
    <source>
        <dbReference type="SAM" id="MobiDB-lite"/>
    </source>
</evidence>
<comment type="similarity">
    <text evidence="9">Belongs to the carbohydrate kinase PfkB family. Ribokinase subfamily.</text>
</comment>
<evidence type="ECO:0000313" key="12">
    <source>
        <dbReference type="EMBL" id="KDQ56648.1"/>
    </source>
</evidence>
<dbReference type="HOGENOM" id="CLU_027634_2_1_1"/>
<dbReference type="SUPFAM" id="SSF53613">
    <property type="entry name" value="Ribokinase-like"/>
    <property type="match status" value="1"/>
</dbReference>
<dbReference type="InParanoid" id="A0A067PPC0"/>
<accession>A0A067PPC0</accession>
<gene>
    <name evidence="12" type="ORF">JAAARDRAFT_70363</name>
</gene>
<proteinExistence type="inferred from homology"/>
<comment type="subcellular location">
    <subcellularLocation>
        <location evidence="9">Cytoplasm</location>
    </subcellularLocation>
    <subcellularLocation>
        <location evidence="9">Nucleus</location>
    </subcellularLocation>
</comment>
<evidence type="ECO:0000256" key="5">
    <source>
        <dbReference type="ARBA" id="ARBA00022840"/>
    </source>
</evidence>
<dbReference type="HAMAP" id="MF_01987">
    <property type="entry name" value="Ribokinase"/>
    <property type="match status" value="1"/>
</dbReference>
<evidence type="ECO:0000313" key="13">
    <source>
        <dbReference type="Proteomes" id="UP000027265"/>
    </source>
</evidence>
<feature type="binding site" evidence="9">
    <location>
        <position position="144"/>
    </location>
    <ligand>
        <name>substrate</name>
    </ligand>
</feature>
<feature type="binding site" evidence="9">
    <location>
        <position position="197"/>
    </location>
    <ligand>
        <name>ATP</name>
        <dbReference type="ChEBI" id="CHEBI:30616"/>
    </ligand>
</feature>
<dbReference type="InterPro" id="IPR029056">
    <property type="entry name" value="Ribokinase-like"/>
</dbReference>
<keyword evidence="7 9" id="KW-0630">Potassium</keyword>
<feature type="binding site" evidence="9">
    <location>
        <begin position="45"/>
        <end position="49"/>
    </location>
    <ligand>
        <name>substrate</name>
    </ligand>
</feature>
<dbReference type="CDD" id="cd01174">
    <property type="entry name" value="ribokinase"/>
    <property type="match status" value="1"/>
</dbReference>
<feature type="binding site" evidence="9">
    <location>
        <begin position="17"/>
        <end position="19"/>
    </location>
    <ligand>
        <name>substrate</name>
    </ligand>
</feature>
<dbReference type="InterPro" id="IPR011877">
    <property type="entry name" value="Ribokinase"/>
</dbReference>
<dbReference type="PANTHER" id="PTHR10584:SF166">
    <property type="entry name" value="RIBOKINASE"/>
    <property type="match status" value="1"/>
</dbReference>
<evidence type="ECO:0000259" key="11">
    <source>
        <dbReference type="Pfam" id="PF00294"/>
    </source>
</evidence>
<evidence type="ECO:0000256" key="8">
    <source>
        <dbReference type="ARBA" id="ARBA00023277"/>
    </source>
</evidence>
<comment type="catalytic activity">
    <reaction evidence="9">
        <text>D-ribose + ATP = D-ribose 5-phosphate + ADP + H(+)</text>
        <dbReference type="Rhea" id="RHEA:13697"/>
        <dbReference type="ChEBI" id="CHEBI:15378"/>
        <dbReference type="ChEBI" id="CHEBI:30616"/>
        <dbReference type="ChEBI" id="CHEBI:47013"/>
        <dbReference type="ChEBI" id="CHEBI:78346"/>
        <dbReference type="ChEBI" id="CHEBI:456216"/>
        <dbReference type="EC" id="2.7.1.15"/>
    </reaction>
</comment>
<feature type="domain" description="Carbohydrate kinase PfkB" evidence="11">
    <location>
        <begin position="9"/>
        <end position="209"/>
    </location>
</feature>
<comment type="cofactor">
    <cofactor evidence="9">
        <name>Mg(2+)</name>
        <dbReference type="ChEBI" id="CHEBI:18420"/>
    </cofactor>
    <text evidence="9">Requires a divalent cation, most likely magnesium in vivo, as an electrophilic catalyst to aid phosphoryl group transfer. It is the chelate of the metal and the nucleotide that is the actual substrate.</text>
</comment>